<keyword evidence="11" id="KW-1185">Reference proteome</keyword>
<dbReference type="PANTHER" id="PTHR30572:SF4">
    <property type="entry name" value="ABC TRANSPORTER PERMEASE YTRF"/>
    <property type="match status" value="1"/>
</dbReference>
<feature type="transmembrane region" description="Helical" evidence="7">
    <location>
        <begin position="331"/>
        <end position="358"/>
    </location>
</feature>
<evidence type="ECO:0000256" key="4">
    <source>
        <dbReference type="ARBA" id="ARBA00022989"/>
    </source>
</evidence>
<name>A0A7I9VM62_9BACT</name>
<dbReference type="AlphaFoldDB" id="A0A7I9VM62"/>
<evidence type="ECO:0000256" key="1">
    <source>
        <dbReference type="ARBA" id="ARBA00004651"/>
    </source>
</evidence>
<dbReference type="Proteomes" id="UP000503640">
    <property type="component" value="Unassembled WGS sequence"/>
</dbReference>
<proteinExistence type="inferred from homology"/>
<evidence type="ECO:0000256" key="6">
    <source>
        <dbReference type="ARBA" id="ARBA00038076"/>
    </source>
</evidence>
<organism evidence="10 11">
    <name type="scientific">Anaeromyxobacter diazotrophicus</name>
    <dbReference type="NCBI Taxonomy" id="2590199"/>
    <lineage>
        <taxon>Bacteria</taxon>
        <taxon>Pseudomonadati</taxon>
        <taxon>Myxococcota</taxon>
        <taxon>Myxococcia</taxon>
        <taxon>Myxococcales</taxon>
        <taxon>Cystobacterineae</taxon>
        <taxon>Anaeromyxobacteraceae</taxon>
        <taxon>Anaeromyxobacter</taxon>
    </lineage>
</organism>
<dbReference type="Pfam" id="PF12704">
    <property type="entry name" value="MacB_PCD"/>
    <property type="match status" value="1"/>
</dbReference>
<keyword evidence="3 7" id="KW-0812">Transmembrane</keyword>
<keyword evidence="2" id="KW-1003">Cell membrane</keyword>
<dbReference type="InterPro" id="IPR050250">
    <property type="entry name" value="Macrolide_Exporter_MacB"/>
</dbReference>
<reference evidence="11" key="1">
    <citation type="journal article" date="2020" name="Appl. Environ. Microbiol.">
        <title>Diazotrophic Anaeromyxobacter Isolates from Soils.</title>
        <authorList>
            <person name="Masuda Y."/>
            <person name="Yamanaka H."/>
            <person name="Xu Z.X."/>
            <person name="Shiratori Y."/>
            <person name="Aono T."/>
            <person name="Amachi S."/>
            <person name="Senoo K."/>
            <person name="Itoh H."/>
        </authorList>
    </citation>
    <scope>NUCLEOTIDE SEQUENCE [LARGE SCALE GENOMIC DNA]</scope>
    <source>
        <strain evidence="11">R267</strain>
    </source>
</reference>
<comment type="caution">
    <text evidence="10">The sequence shown here is derived from an EMBL/GenBank/DDBJ whole genome shotgun (WGS) entry which is preliminary data.</text>
</comment>
<evidence type="ECO:0000256" key="2">
    <source>
        <dbReference type="ARBA" id="ARBA00022475"/>
    </source>
</evidence>
<dbReference type="GO" id="GO:0022857">
    <property type="term" value="F:transmembrane transporter activity"/>
    <property type="evidence" value="ECO:0007669"/>
    <property type="project" value="TreeGrafter"/>
</dbReference>
<protein>
    <submittedName>
        <fullName evidence="10">ABC transporter</fullName>
    </submittedName>
</protein>
<dbReference type="RefSeq" id="WP_176065120.1">
    <property type="nucleotide sequence ID" value="NZ_BJTG01000005.1"/>
</dbReference>
<feature type="domain" description="ABC3 transporter permease C-terminal" evidence="8">
    <location>
        <begin position="290"/>
        <end position="402"/>
    </location>
</feature>
<dbReference type="Pfam" id="PF02687">
    <property type="entry name" value="FtsX"/>
    <property type="match status" value="1"/>
</dbReference>
<dbReference type="InterPro" id="IPR003838">
    <property type="entry name" value="ABC3_permease_C"/>
</dbReference>
<keyword evidence="4 7" id="KW-1133">Transmembrane helix</keyword>
<comment type="subcellular location">
    <subcellularLocation>
        <location evidence="1">Cell membrane</location>
        <topology evidence="1">Multi-pass membrane protein</topology>
    </subcellularLocation>
</comment>
<evidence type="ECO:0000313" key="11">
    <source>
        <dbReference type="Proteomes" id="UP000503640"/>
    </source>
</evidence>
<comment type="similarity">
    <text evidence="6">Belongs to the ABC-4 integral membrane protein family.</text>
</comment>
<accession>A0A7I9VM62</accession>
<dbReference type="InterPro" id="IPR025857">
    <property type="entry name" value="MacB_PCD"/>
</dbReference>
<evidence type="ECO:0000256" key="5">
    <source>
        <dbReference type="ARBA" id="ARBA00023136"/>
    </source>
</evidence>
<evidence type="ECO:0000259" key="8">
    <source>
        <dbReference type="Pfam" id="PF02687"/>
    </source>
</evidence>
<feature type="transmembrane region" description="Helical" evidence="7">
    <location>
        <begin position="282"/>
        <end position="310"/>
    </location>
</feature>
<dbReference type="EMBL" id="BJTG01000005">
    <property type="protein sequence ID" value="GEJ57492.1"/>
    <property type="molecule type" value="Genomic_DNA"/>
</dbReference>
<feature type="transmembrane region" description="Helical" evidence="7">
    <location>
        <begin position="370"/>
        <end position="392"/>
    </location>
</feature>
<evidence type="ECO:0000313" key="10">
    <source>
        <dbReference type="EMBL" id="GEJ57492.1"/>
    </source>
</evidence>
<sequence length="409" mass="43882">MTGLLDNLALALGTLRANPLRSALTLVGIVIGAAMVVALMGFTEGLRLKVNSDFSMLGASSFQVQRFPAAFGDIDWQKYAKRASLTREQGEALKGLPHVLHVSVEAEHEGKERLWTTSRSTRPVISLVGGTPEAQYAYAVTVARGRFLTEVDMALGRRVVFLGADVADLLFPGEDPVGQEVRVRQSPFTVIGVAERQGSVLGLQSRDTFAIIPIQAHYQVTGRAKDHRYTIEATSAPDLPKAIDEVVFALRRLRGVRGLDENDFEYFTNDTMAATVNQLASVVGAATFGICALALLVGGIGIMNIMLVSVTERTREIGIRMALGARRRRILQQFVLEAVLLSLLGGVLGVLLGAALAVGARELYRIPASVPAWAVVLSLASASGCGLVFGIYPAARASRLDPVEAMRTE</sequence>
<feature type="transmembrane region" description="Helical" evidence="7">
    <location>
        <begin position="23"/>
        <end position="42"/>
    </location>
</feature>
<evidence type="ECO:0000256" key="7">
    <source>
        <dbReference type="SAM" id="Phobius"/>
    </source>
</evidence>
<dbReference type="PANTHER" id="PTHR30572">
    <property type="entry name" value="MEMBRANE COMPONENT OF TRANSPORTER-RELATED"/>
    <property type="match status" value="1"/>
</dbReference>
<dbReference type="GO" id="GO:0005886">
    <property type="term" value="C:plasma membrane"/>
    <property type="evidence" value="ECO:0007669"/>
    <property type="project" value="UniProtKB-SubCell"/>
</dbReference>
<evidence type="ECO:0000256" key="3">
    <source>
        <dbReference type="ARBA" id="ARBA00022692"/>
    </source>
</evidence>
<keyword evidence="5 7" id="KW-0472">Membrane</keyword>
<evidence type="ECO:0000259" key="9">
    <source>
        <dbReference type="Pfam" id="PF12704"/>
    </source>
</evidence>
<gene>
    <name evidence="10" type="ORF">AMYX_22330</name>
</gene>
<feature type="domain" description="MacB-like periplasmic core" evidence="9">
    <location>
        <begin position="22"/>
        <end position="246"/>
    </location>
</feature>